<accession>A0ABU1JU87</accession>
<dbReference type="GO" id="GO:0003677">
    <property type="term" value="F:DNA binding"/>
    <property type="evidence" value="ECO:0007669"/>
    <property type="project" value="UniProtKB-KW"/>
</dbReference>
<reference evidence="7 8" key="1">
    <citation type="submission" date="2023-07" db="EMBL/GenBank/DDBJ databases">
        <title>Sorghum-associated microbial communities from plants grown in Nebraska, USA.</title>
        <authorList>
            <person name="Schachtman D."/>
        </authorList>
    </citation>
    <scope>NUCLEOTIDE SEQUENCE [LARGE SCALE GENOMIC DNA]</scope>
    <source>
        <strain evidence="7 8">584</strain>
    </source>
</reference>
<dbReference type="Gene3D" id="3.40.640.10">
    <property type="entry name" value="Type I PLP-dependent aspartate aminotransferase-like (Major domain)"/>
    <property type="match status" value="1"/>
</dbReference>
<organism evidence="7 8">
    <name type="scientific">Inquilinus ginsengisoli</name>
    <dbReference type="NCBI Taxonomy" id="363840"/>
    <lineage>
        <taxon>Bacteria</taxon>
        <taxon>Pseudomonadati</taxon>
        <taxon>Pseudomonadota</taxon>
        <taxon>Alphaproteobacteria</taxon>
        <taxon>Rhodospirillales</taxon>
        <taxon>Rhodospirillaceae</taxon>
        <taxon>Inquilinus</taxon>
    </lineage>
</organism>
<dbReference type="InterPro" id="IPR015424">
    <property type="entry name" value="PyrdxlP-dep_Trfase"/>
</dbReference>
<sequence length="450" mass="47450">MTDPISAEWLAARLKDRSMRGIAIETGALIRSGAIAVGARLPSVRDLAFALGVSPATVSTAWSDLRKFKVISGRGRTGIHVCGDKVSPRPLRYGGDADYGAEALDLRLAVPDPALLPPLEEALRRGARAAGLNSYQRVPILDSLAAAAGADWPYRPEAFLAANGGYEAVYVTVQTLIRPGTAVAVEDPTAMRLLDILDNVSAQLIPVACDEEGPLPASLAAALAKAPAAFLYQPRTHAVTGRIVSPQRMAELARTLRGSEALILEDDGVGDVSAAPPASLGRVFPDRTVHIRSYSKSLGPDLRVAVLSGPAEIVAQIQAYRSFGAGWTSRLLQEATAWLIGDLDTTAMVDRARQVYGERRRALIAALGARGVAVPDRDGLCLWMPVRSEQFALVTLAARGIAVGRGANYSPRPGDHIRVATSLLTGPVGAVADALALADPVRLRGLTPSH</sequence>
<evidence type="ECO:0000313" key="8">
    <source>
        <dbReference type="Proteomes" id="UP001262410"/>
    </source>
</evidence>
<dbReference type="EMBL" id="JAVDPW010000007">
    <property type="protein sequence ID" value="MDR6291554.1"/>
    <property type="molecule type" value="Genomic_DNA"/>
</dbReference>
<evidence type="ECO:0000256" key="4">
    <source>
        <dbReference type="ARBA" id="ARBA00023125"/>
    </source>
</evidence>
<keyword evidence="5" id="KW-0804">Transcription</keyword>
<feature type="domain" description="HTH gntR-type" evidence="6">
    <location>
        <begin position="16"/>
        <end position="84"/>
    </location>
</feature>
<dbReference type="Pfam" id="PF00392">
    <property type="entry name" value="GntR"/>
    <property type="match status" value="1"/>
</dbReference>
<dbReference type="InterPro" id="IPR036390">
    <property type="entry name" value="WH_DNA-bd_sf"/>
</dbReference>
<evidence type="ECO:0000256" key="3">
    <source>
        <dbReference type="ARBA" id="ARBA00023015"/>
    </source>
</evidence>
<evidence type="ECO:0000259" key="6">
    <source>
        <dbReference type="PROSITE" id="PS50949"/>
    </source>
</evidence>
<dbReference type="InterPro" id="IPR051446">
    <property type="entry name" value="HTH_trans_reg/aminotransferase"/>
</dbReference>
<dbReference type="InterPro" id="IPR036388">
    <property type="entry name" value="WH-like_DNA-bd_sf"/>
</dbReference>
<dbReference type="Pfam" id="PF00155">
    <property type="entry name" value="Aminotran_1_2"/>
    <property type="match status" value="1"/>
</dbReference>
<keyword evidence="8" id="KW-1185">Reference proteome</keyword>
<dbReference type="Gene3D" id="1.10.10.10">
    <property type="entry name" value="Winged helix-like DNA-binding domain superfamily/Winged helix DNA-binding domain"/>
    <property type="match status" value="1"/>
</dbReference>
<evidence type="ECO:0000256" key="5">
    <source>
        <dbReference type="ARBA" id="ARBA00023163"/>
    </source>
</evidence>
<dbReference type="Proteomes" id="UP001262410">
    <property type="component" value="Unassembled WGS sequence"/>
</dbReference>
<dbReference type="InterPro" id="IPR015421">
    <property type="entry name" value="PyrdxlP-dep_Trfase_major"/>
</dbReference>
<dbReference type="RefSeq" id="WP_309796873.1">
    <property type="nucleotide sequence ID" value="NZ_JAVDPW010000007.1"/>
</dbReference>
<evidence type="ECO:0000313" key="7">
    <source>
        <dbReference type="EMBL" id="MDR6291554.1"/>
    </source>
</evidence>
<comment type="similarity">
    <text evidence="1">In the C-terminal section; belongs to the class-I pyridoxal-phosphate-dependent aminotransferase family.</text>
</comment>
<keyword evidence="3" id="KW-0805">Transcription regulation</keyword>
<dbReference type="PANTHER" id="PTHR46577">
    <property type="entry name" value="HTH-TYPE TRANSCRIPTIONAL REGULATORY PROTEIN GABR"/>
    <property type="match status" value="1"/>
</dbReference>
<dbReference type="SUPFAM" id="SSF53383">
    <property type="entry name" value="PLP-dependent transferases"/>
    <property type="match status" value="1"/>
</dbReference>
<name>A0ABU1JU87_9PROT</name>
<dbReference type="InterPro" id="IPR000524">
    <property type="entry name" value="Tscrpt_reg_HTH_GntR"/>
</dbReference>
<evidence type="ECO:0000256" key="1">
    <source>
        <dbReference type="ARBA" id="ARBA00005384"/>
    </source>
</evidence>
<dbReference type="SMART" id="SM00345">
    <property type="entry name" value="HTH_GNTR"/>
    <property type="match status" value="1"/>
</dbReference>
<keyword evidence="2" id="KW-0663">Pyridoxal phosphate</keyword>
<dbReference type="InterPro" id="IPR004839">
    <property type="entry name" value="Aminotransferase_I/II_large"/>
</dbReference>
<dbReference type="PROSITE" id="PS50949">
    <property type="entry name" value="HTH_GNTR"/>
    <property type="match status" value="1"/>
</dbReference>
<evidence type="ECO:0000256" key="2">
    <source>
        <dbReference type="ARBA" id="ARBA00022898"/>
    </source>
</evidence>
<gene>
    <name evidence="7" type="ORF">E9232_004088</name>
</gene>
<dbReference type="SUPFAM" id="SSF46785">
    <property type="entry name" value="Winged helix' DNA-binding domain"/>
    <property type="match status" value="1"/>
</dbReference>
<keyword evidence="4 7" id="KW-0238">DNA-binding</keyword>
<dbReference type="CDD" id="cd00609">
    <property type="entry name" value="AAT_like"/>
    <property type="match status" value="1"/>
</dbReference>
<proteinExistence type="inferred from homology"/>
<comment type="caution">
    <text evidence="7">The sequence shown here is derived from an EMBL/GenBank/DDBJ whole genome shotgun (WGS) entry which is preliminary data.</text>
</comment>
<dbReference type="PANTHER" id="PTHR46577:SF1">
    <property type="entry name" value="HTH-TYPE TRANSCRIPTIONAL REGULATORY PROTEIN GABR"/>
    <property type="match status" value="1"/>
</dbReference>
<protein>
    <submittedName>
        <fullName evidence="7">DNA-binding transcriptional MocR family regulator</fullName>
    </submittedName>
</protein>